<name>A0A8S1X757_9CILI</name>
<dbReference type="SMART" id="SM00220">
    <property type="entry name" value="S_TKc"/>
    <property type="match status" value="1"/>
</dbReference>
<evidence type="ECO:0000256" key="1">
    <source>
        <dbReference type="ARBA" id="ARBA00022741"/>
    </source>
</evidence>
<dbReference type="InterPro" id="IPR017441">
    <property type="entry name" value="Protein_kinase_ATP_BS"/>
</dbReference>
<feature type="domain" description="Protein kinase" evidence="5">
    <location>
        <begin position="13"/>
        <end position="166"/>
    </location>
</feature>
<evidence type="ECO:0000256" key="2">
    <source>
        <dbReference type="ARBA" id="ARBA00022840"/>
    </source>
</evidence>
<keyword evidence="2 3" id="KW-0067">ATP-binding</keyword>
<dbReference type="GO" id="GO:0004674">
    <property type="term" value="F:protein serine/threonine kinase activity"/>
    <property type="evidence" value="ECO:0007669"/>
    <property type="project" value="UniProtKB-KW"/>
</dbReference>
<evidence type="ECO:0000259" key="5">
    <source>
        <dbReference type="PROSITE" id="PS50011"/>
    </source>
</evidence>
<dbReference type="Proteomes" id="UP000689195">
    <property type="component" value="Unassembled WGS sequence"/>
</dbReference>
<comment type="similarity">
    <text evidence="4">Belongs to the protein kinase superfamily.</text>
</comment>
<dbReference type="PROSITE" id="PS50011">
    <property type="entry name" value="PROTEIN_KINASE_DOM"/>
    <property type="match status" value="1"/>
</dbReference>
<protein>
    <recommendedName>
        <fullName evidence="5">Protein kinase domain-containing protein</fullName>
    </recommendedName>
</protein>
<proteinExistence type="inferred from homology"/>
<dbReference type="PROSITE" id="PS00108">
    <property type="entry name" value="PROTEIN_KINASE_ST"/>
    <property type="match status" value="1"/>
</dbReference>
<dbReference type="AlphaFoldDB" id="A0A8S1X757"/>
<organism evidence="6 7">
    <name type="scientific">Paramecium pentaurelia</name>
    <dbReference type="NCBI Taxonomy" id="43138"/>
    <lineage>
        <taxon>Eukaryota</taxon>
        <taxon>Sar</taxon>
        <taxon>Alveolata</taxon>
        <taxon>Ciliophora</taxon>
        <taxon>Intramacronucleata</taxon>
        <taxon>Oligohymenophorea</taxon>
        <taxon>Peniculida</taxon>
        <taxon>Parameciidae</taxon>
        <taxon>Paramecium</taxon>
    </lineage>
</organism>
<keyword evidence="1 3" id="KW-0547">Nucleotide-binding</keyword>
<dbReference type="OrthoDB" id="5337378at2759"/>
<dbReference type="PANTHER" id="PTHR24345">
    <property type="entry name" value="SERINE/THREONINE-PROTEIN KINASE PLK"/>
    <property type="match status" value="1"/>
</dbReference>
<keyword evidence="4" id="KW-0723">Serine/threonine-protein kinase</keyword>
<gene>
    <name evidence="6" type="ORF">PPENT_87.1.T1130074</name>
</gene>
<evidence type="ECO:0000313" key="7">
    <source>
        <dbReference type="Proteomes" id="UP000689195"/>
    </source>
</evidence>
<evidence type="ECO:0000256" key="3">
    <source>
        <dbReference type="PROSITE-ProRule" id="PRU10141"/>
    </source>
</evidence>
<keyword evidence="4" id="KW-0418">Kinase</keyword>
<accession>A0A8S1X757</accession>
<feature type="binding site" evidence="3">
    <location>
        <position position="42"/>
    </location>
    <ligand>
        <name>ATP</name>
        <dbReference type="ChEBI" id="CHEBI:30616"/>
    </ligand>
</feature>
<comment type="caution">
    <text evidence="6">The sequence shown here is derived from an EMBL/GenBank/DDBJ whole genome shotgun (WGS) entry which is preliminary data.</text>
</comment>
<keyword evidence="4" id="KW-0808">Transferase</keyword>
<sequence length="166" mass="19167">MTQKKCIGQKYEYYLKDKLGSGSFAEVVMGKNILTNEVVAIKVIQKSVLSKYGEGIINQIQLEVKILHKLANLTKQTICPFINRIYEFIETANYFYIILEFCNQGTLFDMIQKQKKIEEREAIFILFQLLQAFTLLADNNIAHRDIKPENVFIKDGVYMGFGTSYS</sequence>
<keyword evidence="7" id="KW-1185">Reference proteome</keyword>
<reference evidence="6" key="1">
    <citation type="submission" date="2021-01" db="EMBL/GenBank/DDBJ databases">
        <authorList>
            <consortium name="Genoscope - CEA"/>
            <person name="William W."/>
        </authorList>
    </citation>
    <scope>NUCLEOTIDE SEQUENCE</scope>
</reference>
<dbReference type="InterPro" id="IPR008271">
    <property type="entry name" value="Ser/Thr_kinase_AS"/>
</dbReference>
<dbReference type="GO" id="GO:0005634">
    <property type="term" value="C:nucleus"/>
    <property type="evidence" value="ECO:0007669"/>
    <property type="project" value="TreeGrafter"/>
</dbReference>
<dbReference type="EMBL" id="CAJJDO010000113">
    <property type="protein sequence ID" value="CAD8196649.1"/>
    <property type="molecule type" value="Genomic_DNA"/>
</dbReference>
<dbReference type="InterPro" id="IPR000719">
    <property type="entry name" value="Prot_kinase_dom"/>
</dbReference>
<dbReference type="GO" id="GO:0005524">
    <property type="term" value="F:ATP binding"/>
    <property type="evidence" value="ECO:0007669"/>
    <property type="project" value="UniProtKB-UniRule"/>
</dbReference>
<dbReference type="PROSITE" id="PS00107">
    <property type="entry name" value="PROTEIN_KINASE_ATP"/>
    <property type="match status" value="1"/>
</dbReference>
<evidence type="ECO:0000313" key="6">
    <source>
        <dbReference type="EMBL" id="CAD8196649.1"/>
    </source>
</evidence>
<evidence type="ECO:0000256" key="4">
    <source>
        <dbReference type="RuleBase" id="RU000304"/>
    </source>
</evidence>
<dbReference type="Pfam" id="PF00069">
    <property type="entry name" value="Pkinase"/>
    <property type="match status" value="1"/>
</dbReference>